<keyword evidence="3" id="KW-1185">Reference proteome</keyword>
<dbReference type="InterPro" id="IPR006311">
    <property type="entry name" value="TAT_signal"/>
</dbReference>
<dbReference type="AlphaFoldDB" id="A0A1I7LWW8"/>
<evidence type="ECO:0000256" key="1">
    <source>
        <dbReference type="SAM" id="Phobius"/>
    </source>
</evidence>
<dbReference type="Proteomes" id="UP000199391">
    <property type="component" value="Unassembled WGS sequence"/>
</dbReference>
<feature type="transmembrane region" description="Helical" evidence="1">
    <location>
        <begin position="21"/>
        <end position="42"/>
    </location>
</feature>
<gene>
    <name evidence="2" type="ORF">SAMN05216552_104153</name>
</gene>
<reference evidence="3" key="1">
    <citation type="submission" date="2016-10" db="EMBL/GenBank/DDBJ databases">
        <authorList>
            <person name="Varghese N."/>
            <person name="Submissions S."/>
        </authorList>
    </citation>
    <scope>NUCLEOTIDE SEQUENCE [LARGE SCALE GENOMIC DNA]</scope>
    <source>
        <strain evidence="3">CGMCC 1.11014</strain>
    </source>
</reference>
<dbReference type="EMBL" id="FPBO01000041">
    <property type="protein sequence ID" value="SFV14216.1"/>
    <property type="molecule type" value="Genomic_DNA"/>
</dbReference>
<name>A0A1I7LWW8_9BURK</name>
<accession>A0A1I7LWW8</accession>
<evidence type="ECO:0000313" key="2">
    <source>
        <dbReference type="EMBL" id="SFV14216.1"/>
    </source>
</evidence>
<organism evidence="2 3">
    <name type="scientific">Pseudoduganella namucuonensis</name>
    <dbReference type="NCBI Taxonomy" id="1035707"/>
    <lineage>
        <taxon>Bacteria</taxon>
        <taxon>Pseudomonadati</taxon>
        <taxon>Pseudomonadota</taxon>
        <taxon>Betaproteobacteria</taxon>
        <taxon>Burkholderiales</taxon>
        <taxon>Oxalobacteraceae</taxon>
        <taxon>Telluria group</taxon>
        <taxon>Pseudoduganella</taxon>
    </lineage>
</organism>
<keyword evidence="1" id="KW-0472">Membrane</keyword>
<evidence type="ECO:0000313" key="3">
    <source>
        <dbReference type="Proteomes" id="UP000199391"/>
    </source>
</evidence>
<keyword evidence="1" id="KW-1133">Transmembrane helix</keyword>
<sequence length="188" mass="20370">MDNKESRMRLVSKAATLTRRGFLKGSGLASIGVTVMPAGALLAGPGAAMAQAFTVLGSEAGAVLLRMARDIFPHDKLADKYYQHAIAPYDAQARKDPALKALLTDGVALLNQGARARHGKDYLAIDKEEDRVAVLRDIEATPFFQKIHGGLVTGLYDNKAVFPLFGYEGSSWEKGGYVDRGFNDIDWI</sequence>
<dbReference type="STRING" id="1035707.SAMN05216552_104153"/>
<keyword evidence="1" id="KW-0812">Transmembrane</keyword>
<dbReference type="RefSeq" id="WP_218164961.1">
    <property type="nucleotide sequence ID" value="NZ_FPBO01000041.1"/>
</dbReference>
<protein>
    <recommendedName>
        <fullName evidence="4">Twin-arginine translocation signal domain-containing protein</fullName>
    </recommendedName>
</protein>
<evidence type="ECO:0008006" key="4">
    <source>
        <dbReference type="Google" id="ProtNLM"/>
    </source>
</evidence>
<proteinExistence type="predicted"/>
<dbReference type="PROSITE" id="PS51318">
    <property type="entry name" value="TAT"/>
    <property type="match status" value="1"/>
</dbReference>